<evidence type="ECO:0000313" key="1">
    <source>
        <dbReference type="EMBL" id="MQM18424.1"/>
    </source>
</evidence>
<evidence type="ECO:0000313" key="2">
    <source>
        <dbReference type="Proteomes" id="UP000652761"/>
    </source>
</evidence>
<dbReference type="Proteomes" id="UP000652761">
    <property type="component" value="Unassembled WGS sequence"/>
</dbReference>
<name>A0A843XFX4_COLES</name>
<proteinExistence type="predicted"/>
<organism evidence="1 2">
    <name type="scientific">Colocasia esculenta</name>
    <name type="common">Wild taro</name>
    <name type="synonym">Arum esculentum</name>
    <dbReference type="NCBI Taxonomy" id="4460"/>
    <lineage>
        <taxon>Eukaryota</taxon>
        <taxon>Viridiplantae</taxon>
        <taxon>Streptophyta</taxon>
        <taxon>Embryophyta</taxon>
        <taxon>Tracheophyta</taxon>
        <taxon>Spermatophyta</taxon>
        <taxon>Magnoliopsida</taxon>
        <taxon>Liliopsida</taxon>
        <taxon>Araceae</taxon>
        <taxon>Aroideae</taxon>
        <taxon>Colocasieae</taxon>
        <taxon>Colocasia</taxon>
    </lineage>
</organism>
<gene>
    <name evidence="1" type="ORF">Taro_051414</name>
</gene>
<accession>A0A843XFX4</accession>
<dbReference type="EMBL" id="NMUH01008186">
    <property type="protein sequence ID" value="MQM18424.1"/>
    <property type="molecule type" value="Genomic_DNA"/>
</dbReference>
<keyword evidence="2" id="KW-1185">Reference proteome</keyword>
<reference evidence="1" key="1">
    <citation type="submission" date="2017-07" db="EMBL/GenBank/DDBJ databases">
        <title>Taro Niue Genome Assembly and Annotation.</title>
        <authorList>
            <person name="Atibalentja N."/>
            <person name="Keating K."/>
            <person name="Fields C.J."/>
        </authorList>
    </citation>
    <scope>NUCLEOTIDE SEQUENCE</scope>
    <source>
        <strain evidence="1">Niue_2</strain>
        <tissue evidence="1">Leaf</tissue>
    </source>
</reference>
<comment type="caution">
    <text evidence="1">The sequence shown here is derived from an EMBL/GenBank/DDBJ whole genome shotgun (WGS) entry which is preliminary data.</text>
</comment>
<dbReference type="AlphaFoldDB" id="A0A843XFX4"/>
<protein>
    <submittedName>
        <fullName evidence="1">Uncharacterized protein</fullName>
    </submittedName>
</protein>
<sequence length="157" mass="16440">MTLVSNPDNITHELPLSLAVTDAPLQRSECGAAGELVRSGGAASWSEEEVAVHRKGPSPELRIPLVCLSAGVATARRDIKGGVDPVGHDLITMQLAVAIRLSCRAFRSRRVSGSRQGSCCGASPGRDKAVAAPFPVTMVSLWARLCVGVCPKGRLCP</sequence>